<evidence type="ECO:0000256" key="1">
    <source>
        <dbReference type="SAM" id="Phobius"/>
    </source>
</evidence>
<sequence>MSNALESVVSIPIYCWMSQRTPLNTLATSMLTTSTVYGVGWETIVASCKKCMSLLPSLLCTTPCIIIHPFISFIVSCLFVRFRSVRSRLVVTMSSSHTYIRTGTCRCFAIHIQLYITIYIYICSIYGNIPIHDVTVKHNLF</sequence>
<evidence type="ECO:0000313" key="2">
    <source>
        <dbReference type="EMBL" id="JAI87408.1"/>
    </source>
</evidence>
<dbReference type="EMBL" id="LRGB01000243">
    <property type="protein sequence ID" value="KZS20230.1"/>
    <property type="molecule type" value="Genomic_DNA"/>
</dbReference>
<dbReference type="Proteomes" id="UP000076858">
    <property type="component" value="Unassembled WGS sequence"/>
</dbReference>
<feature type="transmembrane region" description="Helical" evidence="1">
    <location>
        <begin position="65"/>
        <end position="82"/>
    </location>
</feature>
<feature type="transmembrane region" description="Helical" evidence="1">
    <location>
        <begin position="103"/>
        <end position="122"/>
    </location>
</feature>
<organism evidence="2">
    <name type="scientific">Daphnia magna</name>
    <dbReference type="NCBI Taxonomy" id="35525"/>
    <lineage>
        <taxon>Eukaryota</taxon>
        <taxon>Metazoa</taxon>
        <taxon>Ecdysozoa</taxon>
        <taxon>Arthropoda</taxon>
        <taxon>Crustacea</taxon>
        <taxon>Branchiopoda</taxon>
        <taxon>Diplostraca</taxon>
        <taxon>Cladocera</taxon>
        <taxon>Anomopoda</taxon>
        <taxon>Daphniidae</taxon>
        <taxon>Daphnia</taxon>
    </lineage>
</organism>
<keyword evidence="1" id="KW-0812">Transmembrane</keyword>
<evidence type="ECO:0000313" key="4">
    <source>
        <dbReference type="Proteomes" id="UP000076858"/>
    </source>
</evidence>
<name>A0A0N7ZKP3_9CRUS</name>
<accession>A0A0N7ZKP3</accession>
<reference evidence="3 4" key="3">
    <citation type="submission" date="2016-03" db="EMBL/GenBank/DDBJ databases">
        <title>EvidentialGene: Evidence-directed Construction of Genes on Genomes.</title>
        <authorList>
            <person name="Gilbert D.G."/>
            <person name="Choi J.-H."/>
            <person name="Mockaitis K."/>
            <person name="Colbourne J."/>
            <person name="Pfrender M."/>
        </authorList>
    </citation>
    <scope>NUCLEOTIDE SEQUENCE [LARGE SCALE GENOMIC DNA]</scope>
    <source>
        <strain evidence="3 4">Xinb3</strain>
        <tissue evidence="3">Complete organism</tissue>
    </source>
</reference>
<proteinExistence type="predicted"/>
<keyword evidence="1" id="KW-1133">Transmembrane helix</keyword>
<reference evidence="2" key="1">
    <citation type="submission" date="2015-10" db="EMBL/GenBank/DDBJ databases">
        <title>Daphnia magna gene sets from two clonal populations assembled and annotated with EvidentialGene.</title>
        <authorList>
            <person name="Gilbert D."/>
            <person name="Podicheti R."/>
            <person name="Orsini L."/>
            <person name="Colbourne J."/>
            <person name="Pfrender M."/>
        </authorList>
    </citation>
    <scope>NUCLEOTIDE SEQUENCE</scope>
</reference>
<reference evidence="2" key="2">
    <citation type="submission" date="2015-10" db="EMBL/GenBank/DDBJ databases">
        <authorList>
            <person name="Gilbert D.G."/>
        </authorList>
    </citation>
    <scope>NUCLEOTIDE SEQUENCE</scope>
</reference>
<evidence type="ECO:0000313" key="3">
    <source>
        <dbReference type="EMBL" id="KZS20230.1"/>
    </source>
</evidence>
<gene>
    <name evidence="3" type="ORF">APZ42_013237</name>
</gene>
<dbReference type="EMBL" id="GDIP01235993">
    <property type="protein sequence ID" value="JAI87408.1"/>
    <property type="molecule type" value="Transcribed_RNA"/>
</dbReference>
<protein>
    <submittedName>
        <fullName evidence="2">Uncharacterized protein</fullName>
    </submittedName>
</protein>
<keyword evidence="1" id="KW-0472">Membrane</keyword>
<keyword evidence="4" id="KW-1185">Reference proteome</keyword>
<dbReference type="AlphaFoldDB" id="A0A0N7ZKP3"/>